<gene>
    <name evidence="2" type="ORF">L5515_018716</name>
</gene>
<dbReference type="EMBL" id="CP092625">
    <property type="protein sequence ID" value="UMM43111.1"/>
    <property type="molecule type" value="Genomic_DNA"/>
</dbReference>
<keyword evidence="1" id="KW-0732">Signal</keyword>
<reference evidence="2 3" key="1">
    <citation type="submission" date="2022-04" db="EMBL/GenBank/DDBJ databases">
        <title>Chromosome-level reference genomes for two strains of Caenorhabditis briggsae: an improved platform for comparative genomics.</title>
        <authorList>
            <person name="Stevens L."/>
            <person name="Andersen E."/>
        </authorList>
    </citation>
    <scope>NUCLEOTIDE SEQUENCE [LARGE SCALE GENOMIC DNA]</scope>
    <source>
        <strain evidence="2">VX34</strain>
        <tissue evidence="2">Whole-organism</tissue>
    </source>
</reference>
<name>A0AAE9JSZ4_CAEBR</name>
<organism evidence="2 3">
    <name type="scientific">Caenorhabditis briggsae</name>
    <dbReference type="NCBI Taxonomy" id="6238"/>
    <lineage>
        <taxon>Eukaryota</taxon>
        <taxon>Metazoa</taxon>
        <taxon>Ecdysozoa</taxon>
        <taxon>Nematoda</taxon>
        <taxon>Chromadorea</taxon>
        <taxon>Rhabditida</taxon>
        <taxon>Rhabditina</taxon>
        <taxon>Rhabditomorpha</taxon>
        <taxon>Rhabditoidea</taxon>
        <taxon>Rhabditidae</taxon>
        <taxon>Peloderinae</taxon>
        <taxon>Caenorhabditis</taxon>
    </lineage>
</organism>
<protein>
    <submittedName>
        <fullName evidence="2">Uncharacterized protein</fullName>
    </submittedName>
</protein>
<dbReference type="AlphaFoldDB" id="A0AAE9JSZ4"/>
<evidence type="ECO:0000256" key="1">
    <source>
        <dbReference type="SAM" id="SignalP"/>
    </source>
</evidence>
<evidence type="ECO:0000313" key="3">
    <source>
        <dbReference type="Proteomes" id="UP000829354"/>
    </source>
</evidence>
<evidence type="ECO:0000313" key="2">
    <source>
        <dbReference type="EMBL" id="UMM43111.1"/>
    </source>
</evidence>
<sequence>MVRTVLLILLFAISSSFSFIWPESQLLKGLRHEFGQSPECSTEVTKFNECVKPHESFIEMFEHEVNNNLELVYHLEAMKEVLKITRNISSCFGHDVQCKLSKVVAFFLEAADFVGSKVYGDAFSCFRDSNIIEIGQSCSEIDEFERGFREMPVNYTILYQKCEEGVLKCAARRLYPTPSCSIGRLVHLYQAFHVGMQSVLLGQQFMNGDPVVLDFDASKYCNNGRNFKH</sequence>
<keyword evidence="3" id="KW-1185">Reference proteome</keyword>
<feature type="signal peptide" evidence="1">
    <location>
        <begin position="1"/>
        <end position="18"/>
    </location>
</feature>
<proteinExistence type="predicted"/>
<accession>A0AAE9JSZ4</accession>
<feature type="chain" id="PRO_5042074746" evidence="1">
    <location>
        <begin position="19"/>
        <end position="229"/>
    </location>
</feature>
<dbReference type="Proteomes" id="UP000829354">
    <property type="component" value="Chromosome X"/>
</dbReference>